<accession>A0A411WZY6</accession>
<reference evidence="9" key="1">
    <citation type="journal article" date="2014" name="Int. J. Syst. Evol. Microbiol.">
        <title>Complete genome sequence of Corynebacterium casei LMG S-19264T (=DSM 44701T), isolated from a smear-ripened cheese.</title>
        <authorList>
            <consortium name="US DOE Joint Genome Institute (JGI-PGF)"/>
            <person name="Walter F."/>
            <person name="Albersmeier A."/>
            <person name="Kalinowski J."/>
            <person name="Ruckert C."/>
        </authorList>
    </citation>
    <scope>NUCLEOTIDE SEQUENCE</scope>
    <source>
        <strain evidence="9">KCTC 12343</strain>
    </source>
</reference>
<organism evidence="9 12">
    <name type="scientific">Pseudoduganella albidiflava</name>
    <dbReference type="NCBI Taxonomy" id="321983"/>
    <lineage>
        <taxon>Bacteria</taxon>
        <taxon>Pseudomonadati</taxon>
        <taxon>Pseudomonadota</taxon>
        <taxon>Betaproteobacteria</taxon>
        <taxon>Burkholderiales</taxon>
        <taxon>Oxalobacteraceae</taxon>
        <taxon>Telluria group</taxon>
        <taxon>Pseudoduganella</taxon>
    </lineage>
</organism>
<keyword evidence="6" id="KW-0732">Signal</keyword>
<evidence type="ECO:0000256" key="5">
    <source>
        <dbReference type="RuleBase" id="RU003357"/>
    </source>
</evidence>
<reference evidence="9" key="3">
    <citation type="submission" date="2022-12" db="EMBL/GenBank/DDBJ databases">
        <authorList>
            <person name="Sun Q."/>
            <person name="Kim S."/>
        </authorList>
    </citation>
    <scope>NUCLEOTIDE SEQUENCE</scope>
    <source>
        <strain evidence="9">KCTC 12343</strain>
    </source>
</reference>
<evidence type="ECO:0000259" key="7">
    <source>
        <dbReference type="Pfam" id="PF00593"/>
    </source>
</evidence>
<dbReference type="InterPro" id="IPR000531">
    <property type="entry name" value="Beta-barrel_TonB"/>
</dbReference>
<feature type="signal peptide" evidence="6">
    <location>
        <begin position="1"/>
        <end position="25"/>
    </location>
</feature>
<dbReference type="InterPro" id="IPR012910">
    <property type="entry name" value="Plug_dom"/>
</dbReference>
<evidence type="ECO:0000313" key="11">
    <source>
        <dbReference type="Proteomes" id="UP000292307"/>
    </source>
</evidence>
<keyword evidence="11" id="KW-1185">Reference proteome</keyword>
<feature type="chain" id="PRO_5044601783" evidence="6">
    <location>
        <begin position="26"/>
        <end position="997"/>
    </location>
</feature>
<keyword evidence="3 5" id="KW-0472">Membrane</keyword>
<dbReference type="SUPFAM" id="SSF56935">
    <property type="entry name" value="Porins"/>
    <property type="match status" value="1"/>
</dbReference>
<evidence type="ECO:0000313" key="9">
    <source>
        <dbReference type="EMBL" id="GGY59313.1"/>
    </source>
</evidence>
<dbReference type="PANTHER" id="PTHR40980">
    <property type="entry name" value="PLUG DOMAIN-CONTAINING PROTEIN"/>
    <property type="match status" value="1"/>
</dbReference>
<evidence type="ECO:0000256" key="2">
    <source>
        <dbReference type="ARBA" id="ARBA00009810"/>
    </source>
</evidence>
<dbReference type="Pfam" id="PF00593">
    <property type="entry name" value="TonB_dep_Rec_b-barrel"/>
    <property type="match status" value="1"/>
</dbReference>
<dbReference type="Pfam" id="PF07715">
    <property type="entry name" value="Plug"/>
    <property type="match status" value="1"/>
</dbReference>
<reference evidence="10 11" key="2">
    <citation type="submission" date="2019-02" db="EMBL/GenBank/DDBJ databases">
        <title>Draft Genome Sequences of Six Type Strains of the Genus Massilia.</title>
        <authorList>
            <person name="Miess H."/>
            <person name="Frediansyhah A."/>
            <person name="Gross H."/>
        </authorList>
    </citation>
    <scope>NUCLEOTIDE SEQUENCE [LARGE SCALE GENOMIC DNA]</scope>
    <source>
        <strain evidence="10 11">DSM 17472</strain>
    </source>
</reference>
<dbReference type="Gene3D" id="2.170.130.10">
    <property type="entry name" value="TonB-dependent receptor, plug domain"/>
    <property type="match status" value="1"/>
</dbReference>
<dbReference type="NCBIfam" id="TIGR01782">
    <property type="entry name" value="TonB-Xanth-Caul"/>
    <property type="match status" value="1"/>
</dbReference>
<evidence type="ECO:0000313" key="12">
    <source>
        <dbReference type="Proteomes" id="UP000628442"/>
    </source>
</evidence>
<dbReference type="Gene3D" id="2.40.170.20">
    <property type="entry name" value="TonB-dependent receptor, beta-barrel domain"/>
    <property type="match status" value="1"/>
</dbReference>
<feature type="domain" description="TonB-dependent receptor-like beta-barrel" evidence="7">
    <location>
        <begin position="385"/>
        <end position="962"/>
    </location>
</feature>
<evidence type="ECO:0000256" key="1">
    <source>
        <dbReference type="ARBA" id="ARBA00004442"/>
    </source>
</evidence>
<evidence type="ECO:0000256" key="6">
    <source>
        <dbReference type="SAM" id="SignalP"/>
    </source>
</evidence>
<keyword evidence="4" id="KW-0998">Cell outer membrane</keyword>
<protein>
    <submittedName>
        <fullName evidence="9">TonB-dependent receptor</fullName>
    </submittedName>
</protein>
<evidence type="ECO:0000256" key="3">
    <source>
        <dbReference type="ARBA" id="ARBA00023136"/>
    </source>
</evidence>
<dbReference type="Proteomes" id="UP000628442">
    <property type="component" value="Unassembled WGS sequence"/>
</dbReference>
<dbReference type="OrthoDB" id="5476657at2"/>
<dbReference type="InterPro" id="IPR010104">
    <property type="entry name" value="TonB_rcpt_bac"/>
</dbReference>
<dbReference type="InterPro" id="IPR037066">
    <property type="entry name" value="Plug_dom_sf"/>
</dbReference>
<dbReference type="PANTHER" id="PTHR40980:SF3">
    <property type="entry name" value="TONB-DEPENDENT RECEPTOR-LIKE BETA-BARREL DOMAIN-CONTAINING PROTEIN"/>
    <property type="match status" value="1"/>
</dbReference>
<keyword evidence="9" id="KW-0675">Receptor</keyword>
<evidence type="ECO:0000313" key="10">
    <source>
        <dbReference type="EMBL" id="QBI02253.1"/>
    </source>
</evidence>
<dbReference type="InterPro" id="IPR036942">
    <property type="entry name" value="Beta-barrel_TonB_sf"/>
</dbReference>
<proteinExistence type="inferred from homology"/>
<dbReference type="AlphaFoldDB" id="A0A411WZY6"/>
<evidence type="ECO:0000259" key="8">
    <source>
        <dbReference type="Pfam" id="PF07715"/>
    </source>
</evidence>
<sequence length="997" mass="110021">MNRTSRTAIALAVAQLAWTAGAAHAQQSDASAVVVVTGQRAALNSAQKIKQDSDEIVDSVVADDIGKLPDRSVTEVLQRVVGVSINRQAGDNERFSVEGAGVNIRGLNYVRSELNGREAFAANGGRSLSWGDIPPELMSGVDVYKNPSAEQTEGGISGLVNLRTALPFDFKAQRVGGSLEVTHSTLRKGKPDLSGSLLYSNRWKSSLGEWGVLFDVASSDSSTRTDTFQFEPFYPRTGIEPGRTVWIPKGAQWRTYEYDRKRQGAYGALQWRMKDVRSHLTLFQSRYKDNALEQSIFSSAAPYDLQVSDATYDDRGALLTGTISDRTNGGIPFSNAGGFNKGNSKTTDIGWNLQWKVSEDWTLSSDLQRTTSKADAFSSAVGLGMLMPSQRLDYRGKLPSIMFTDDQRAFLANPANYYWGSTMEHMHRNTGELKAWKGDARYTFDHPVLRDLRFGVRLTDREALTVNSDPSYNWKGVTQPWMVDWDIGKLAYLSDPRFNAPTVTNSFPNFFGGDISVPAVVFPAPSVAAGYPDSYQLLHSYHMLLCQEQRVVLGGGTCEAWTPARFGGDNPAGTNDQREKTRAFYTQLRFGFDNLAYPVDGNLGVRYVQTRSRSRGYTSFRPGAAPPQGAQVTGLPVPIIPAFEERRDVKNDYNNVLPTLNLRLKASDKLQFRAAFGTSMSRPDFDDLQAYTRMSQDVDSVLNEATGVTTVTAVRRTGTAEGNPSLKPITSRQLDLTAEWYFANSGSLTLAVFGKRLKDVIIDQTVSIGLPDVQGNLQQFLVTSPVNGARGTVRGAEIAYQQYFDGLPDWLKGLGLQANYTYVDSHRKLYNPVRSEFCSGSEGGAANINLNMNGCDIDGRTFGDLPLAQMSKNAYNVAILFDRGPWSARLAYNWRSRYFLSTNTNGTRGSDGTDTNPASPDFGERNVAWGLPLWADDYGQLDGGVSYKFSENFKIDFQAQNLSDARYGQTMHQGIGDKRRAHFVSGPRYSLRAGYSF</sequence>
<keyword evidence="5" id="KW-0798">TonB box</keyword>
<feature type="domain" description="TonB-dependent receptor plug" evidence="8">
    <location>
        <begin position="50"/>
        <end position="158"/>
    </location>
</feature>
<comment type="subcellular location">
    <subcellularLocation>
        <location evidence="1 5">Cell outer membrane</location>
    </subcellularLocation>
</comment>
<dbReference type="EMBL" id="CP036401">
    <property type="protein sequence ID" value="QBI02253.1"/>
    <property type="molecule type" value="Genomic_DNA"/>
</dbReference>
<comment type="similarity">
    <text evidence="2 5">Belongs to the TonB-dependent receptor family.</text>
</comment>
<dbReference type="EMBL" id="BMWV01000013">
    <property type="protein sequence ID" value="GGY59313.1"/>
    <property type="molecule type" value="Genomic_DNA"/>
</dbReference>
<dbReference type="RefSeq" id="WP_131146368.1">
    <property type="nucleotide sequence ID" value="NZ_BMWV01000013.1"/>
</dbReference>
<dbReference type="GO" id="GO:0009279">
    <property type="term" value="C:cell outer membrane"/>
    <property type="evidence" value="ECO:0007669"/>
    <property type="project" value="UniProtKB-SubCell"/>
</dbReference>
<name>A0A411WZY6_9BURK</name>
<dbReference type="Proteomes" id="UP000292307">
    <property type="component" value="Chromosome"/>
</dbReference>
<gene>
    <name evidence="9" type="primary">fhuA</name>
    <name evidence="10" type="ORF">EYF70_16395</name>
    <name evidence="9" type="ORF">GCM10007387_47200</name>
</gene>
<evidence type="ECO:0000256" key="4">
    <source>
        <dbReference type="ARBA" id="ARBA00023237"/>
    </source>
</evidence>